<dbReference type="GO" id="GO:0070374">
    <property type="term" value="P:positive regulation of ERK1 and ERK2 cascade"/>
    <property type="evidence" value="ECO:0007669"/>
    <property type="project" value="TreeGrafter"/>
</dbReference>
<keyword evidence="7" id="KW-1185">Reference proteome</keyword>
<feature type="domain" description="Arrestin C-terminal-like" evidence="5">
    <location>
        <begin position="181"/>
        <end position="336"/>
    </location>
</feature>
<name>A0A673IWI0_9TELE</name>
<comment type="subcellular location">
    <subcellularLocation>
        <location evidence="1">Cytoplasm</location>
    </subcellularLocation>
</comment>
<evidence type="ECO:0000313" key="6">
    <source>
        <dbReference type="Ensembl" id="ENSSRHP00000044533.1"/>
    </source>
</evidence>
<gene>
    <name evidence="6" type="primary">LOC107749796</name>
</gene>
<dbReference type="PANTHER" id="PTHR11792:SF20">
    <property type="entry name" value="BETA-ARRESTIN-2"/>
    <property type="match status" value="1"/>
</dbReference>
<dbReference type="GO" id="GO:0031701">
    <property type="term" value="F:angiotensin receptor binding"/>
    <property type="evidence" value="ECO:0007669"/>
    <property type="project" value="TreeGrafter"/>
</dbReference>
<dbReference type="GO" id="GO:0007165">
    <property type="term" value="P:signal transduction"/>
    <property type="evidence" value="ECO:0007669"/>
    <property type="project" value="InterPro"/>
</dbReference>
<dbReference type="Gene3D" id="2.60.40.840">
    <property type="match status" value="1"/>
</dbReference>
<dbReference type="Pfam" id="PF02752">
    <property type="entry name" value="Arrestin_C"/>
    <property type="match status" value="1"/>
</dbReference>
<dbReference type="AlphaFoldDB" id="A0A673IWI0"/>
<reference evidence="6" key="2">
    <citation type="submission" date="2025-09" db="UniProtKB">
        <authorList>
            <consortium name="Ensembl"/>
        </authorList>
    </citation>
    <scope>IDENTIFICATION</scope>
</reference>
<dbReference type="InterPro" id="IPR011022">
    <property type="entry name" value="Arrestin_C-like"/>
</dbReference>
<dbReference type="InterPro" id="IPR014753">
    <property type="entry name" value="Arrestin_N"/>
</dbReference>
<dbReference type="GO" id="GO:0007399">
    <property type="term" value="P:nervous system development"/>
    <property type="evidence" value="ECO:0007669"/>
    <property type="project" value="UniProtKB-ARBA"/>
</dbReference>
<dbReference type="InterPro" id="IPR017864">
    <property type="entry name" value="Arrestin_CS"/>
</dbReference>
<keyword evidence="3" id="KW-0963">Cytoplasm</keyword>
<feature type="compositionally biased region" description="Polar residues" evidence="4">
    <location>
        <begin position="338"/>
        <end position="352"/>
    </location>
</feature>
<accession>A0A673IWI0</accession>
<evidence type="ECO:0000256" key="1">
    <source>
        <dbReference type="ARBA" id="ARBA00004496"/>
    </source>
</evidence>
<dbReference type="InterPro" id="IPR000698">
    <property type="entry name" value="Arrestin"/>
</dbReference>
<reference evidence="6" key="1">
    <citation type="submission" date="2025-08" db="UniProtKB">
        <authorList>
            <consortium name="Ensembl"/>
        </authorList>
    </citation>
    <scope>IDENTIFICATION</scope>
</reference>
<dbReference type="PROSITE" id="PS00295">
    <property type="entry name" value="ARRESTINS"/>
    <property type="match status" value="1"/>
</dbReference>
<dbReference type="Pfam" id="PF00339">
    <property type="entry name" value="Arrestin_N"/>
    <property type="match status" value="1"/>
</dbReference>
<dbReference type="InterPro" id="IPR011021">
    <property type="entry name" value="Arrestin-like_N"/>
</dbReference>
<dbReference type="FunFam" id="2.60.40.840:FF:000002">
    <property type="entry name" value="Arrestin 3"/>
    <property type="match status" value="1"/>
</dbReference>
<dbReference type="PANTHER" id="PTHR11792">
    <property type="entry name" value="ARRESTIN"/>
    <property type="match status" value="1"/>
</dbReference>
<evidence type="ECO:0000259" key="5">
    <source>
        <dbReference type="SMART" id="SM01017"/>
    </source>
</evidence>
<evidence type="ECO:0000256" key="2">
    <source>
        <dbReference type="ARBA" id="ARBA00005298"/>
    </source>
</evidence>
<dbReference type="InterPro" id="IPR014752">
    <property type="entry name" value="Arrestin-like_C"/>
</dbReference>
<dbReference type="PRINTS" id="PR00309">
    <property type="entry name" value="ARRESTIN"/>
</dbReference>
<comment type="similarity">
    <text evidence="2">Belongs to the arrestin family.</text>
</comment>
<feature type="region of interest" description="Disordered" evidence="4">
    <location>
        <begin position="334"/>
        <end position="354"/>
    </location>
</feature>
<dbReference type="Ensembl" id="ENSSRHT00000045787.1">
    <property type="protein sequence ID" value="ENSSRHP00000044533.1"/>
    <property type="gene ID" value="ENSSRHG00000021789.1"/>
</dbReference>
<sequence>MTFSLSPHYRVFKKSSPNCKLTVYLGKRDFVDHLDHVDPVVFVTLTCAFRYGREDLDVLGLSFRKDLFISSFQAYPPLPEERKPLSRLQERLLKKLGQNAYPFNFTIPQNLPCSVTLQPGPEDTGKACGVDFEVRAFCAKTVDEKTHKRNSVRLVIRKVQYAPEKPGPQPMVETTRSFLMSDRSLHLEASLDKELYYHGEPISVNVHVTNNSTKTVKRIKISVRQYADICLFSTAQYKCPVAQVEADDQMSPSSTFCKVYTLTPTLSNNREKRGLALDGQLKHEDTNLASSTIVKDVSNKEVLGILVSYRVKVKLVVSRGGDVSVELPFVLMHPKPSEQPNSRPQSGTSSCLSVPESDVPVDANLIEFETNNFSQDDDFVFEDFARLRLKGMKDEEDDHFC</sequence>
<dbReference type="SMART" id="SM01017">
    <property type="entry name" value="Arrestin_C"/>
    <property type="match status" value="1"/>
</dbReference>
<dbReference type="GO" id="GO:0002031">
    <property type="term" value="P:G protein-coupled receptor internalization"/>
    <property type="evidence" value="ECO:0007669"/>
    <property type="project" value="TreeGrafter"/>
</dbReference>
<dbReference type="GO" id="GO:0005737">
    <property type="term" value="C:cytoplasm"/>
    <property type="evidence" value="ECO:0007669"/>
    <property type="project" value="UniProtKB-SubCell"/>
</dbReference>
<organism evidence="6 7">
    <name type="scientific">Sinocyclocheilus rhinocerous</name>
    <dbReference type="NCBI Taxonomy" id="307959"/>
    <lineage>
        <taxon>Eukaryota</taxon>
        <taxon>Metazoa</taxon>
        <taxon>Chordata</taxon>
        <taxon>Craniata</taxon>
        <taxon>Vertebrata</taxon>
        <taxon>Euteleostomi</taxon>
        <taxon>Actinopterygii</taxon>
        <taxon>Neopterygii</taxon>
        <taxon>Teleostei</taxon>
        <taxon>Ostariophysi</taxon>
        <taxon>Cypriniformes</taxon>
        <taxon>Cyprinidae</taxon>
        <taxon>Cyprininae</taxon>
        <taxon>Sinocyclocheilus</taxon>
    </lineage>
</organism>
<dbReference type="FunFam" id="2.60.40.640:FF:000003">
    <property type="entry name" value="beta-arrestin-1 isoform X1"/>
    <property type="match status" value="1"/>
</dbReference>
<dbReference type="Proteomes" id="UP000472270">
    <property type="component" value="Unassembled WGS sequence"/>
</dbReference>
<evidence type="ECO:0000313" key="7">
    <source>
        <dbReference type="Proteomes" id="UP000472270"/>
    </source>
</evidence>
<dbReference type="SUPFAM" id="SSF81296">
    <property type="entry name" value="E set domains"/>
    <property type="match status" value="2"/>
</dbReference>
<proteinExistence type="inferred from homology"/>
<protein>
    <submittedName>
        <fullName evidence="6">Arrestin red cell-like</fullName>
    </submittedName>
</protein>
<evidence type="ECO:0000256" key="4">
    <source>
        <dbReference type="SAM" id="MobiDB-lite"/>
    </source>
</evidence>
<dbReference type="InterPro" id="IPR014756">
    <property type="entry name" value="Ig_E-set"/>
</dbReference>
<dbReference type="Gene3D" id="2.60.40.640">
    <property type="match status" value="1"/>
</dbReference>
<evidence type="ECO:0000256" key="3">
    <source>
        <dbReference type="ARBA" id="ARBA00022490"/>
    </source>
</evidence>